<reference evidence="2" key="1">
    <citation type="journal article" date="2024" name="Proc. Natl. Acad. Sci. U.S.A.">
        <title>Extraordinary preservation of gene collinearity over three hundred million years revealed in homosporous lycophytes.</title>
        <authorList>
            <person name="Li C."/>
            <person name="Wickell D."/>
            <person name="Kuo L.Y."/>
            <person name="Chen X."/>
            <person name="Nie B."/>
            <person name="Liao X."/>
            <person name="Peng D."/>
            <person name="Ji J."/>
            <person name="Jenkins J."/>
            <person name="Williams M."/>
            <person name="Shu S."/>
            <person name="Plott C."/>
            <person name="Barry K."/>
            <person name="Rajasekar S."/>
            <person name="Grimwood J."/>
            <person name="Han X."/>
            <person name="Sun S."/>
            <person name="Hou Z."/>
            <person name="He W."/>
            <person name="Dai G."/>
            <person name="Sun C."/>
            <person name="Schmutz J."/>
            <person name="Leebens-Mack J.H."/>
            <person name="Li F.W."/>
            <person name="Wang L."/>
        </authorList>
    </citation>
    <scope>NUCLEOTIDE SEQUENCE [LARGE SCALE GENOMIC DNA]</scope>
    <source>
        <strain evidence="2">cv. PW_Plant_1</strain>
    </source>
</reference>
<organism evidence="1 2">
    <name type="scientific">Diphasiastrum complanatum</name>
    <name type="common">Issler's clubmoss</name>
    <name type="synonym">Lycopodium complanatum</name>
    <dbReference type="NCBI Taxonomy" id="34168"/>
    <lineage>
        <taxon>Eukaryota</taxon>
        <taxon>Viridiplantae</taxon>
        <taxon>Streptophyta</taxon>
        <taxon>Embryophyta</taxon>
        <taxon>Tracheophyta</taxon>
        <taxon>Lycopodiopsida</taxon>
        <taxon>Lycopodiales</taxon>
        <taxon>Lycopodiaceae</taxon>
        <taxon>Lycopodioideae</taxon>
        <taxon>Diphasiastrum</taxon>
    </lineage>
</organism>
<accession>A0ACC2AL10</accession>
<evidence type="ECO:0000313" key="1">
    <source>
        <dbReference type="EMBL" id="KAJ7518249.1"/>
    </source>
</evidence>
<gene>
    <name evidence="1" type="ORF">O6H91_21G061100</name>
</gene>
<sequence length="114" mass="12838">MVLSWANALPFEGLLTDLAFNQFNGWKLEEVAMALEWDLLLPSASIVASCLTDETRLLLVLFHNLTLTFPVVVIEDSVENAQKLMVTEGSVKNAQKLTVWNCRFNGKCSKCYRN</sequence>
<dbReference type="Proteomes" id="UP001162992">
    <property type="component" value="Chromosome 21"/>
</dbReference>
<dbReference type="EMBL" id="CM055112">
    <property type="protein sequence ID" value="KAJ7518249.1"/>
    <property type="molecule type" value="Genomic_DNA"/>
</dbReference>
<proteinExistence type="predicted"/>
<evidence type="ECO:0000313" key="2">
    <source>
        <dbReference type="Proteomes" id="UP001162992"/>
    </source>
</evidence>
<keyword evidence="2" id="KW-1185">Reference proteome</keyword>
<name>A0ACC2AL10_DIPCM</name>
<comment type="caution">
    <text evidence="1">The sequence shown here is derived from an EMBL/GenBank/DDBJ whole genome shotgun (WGS) entry which is preliminary data.</text>
</comment>
<protein>
    <submittedName>
        <fullName evidence="1">Uncharacterized protein</fullName>
    </submittedName>
</protein>